<keyword evidence="8" id="KW-0511">Multifunctional enzyme</keyword>
<evidence type="ECO:0000256" key="7">
    <source>
        <dbReference type="ARBA" id="ARBA00022840"/>
    </source>
</evidence>
<evidence type="ECO:0000256" key="9">
    <source>
        <dbReference type="ARBA" id="ARBA00047657"/>
    </source>
</evidence>
<protein>
    <submittedName>
        <fullName evidence="12">HPr kinase/phosphorylase</fullName>
    </submittedName>
</protein>
<evidence type="ECO:0000256" key="4">
    <source>
        <dbReference type="ARBA" id="ARBA00022679"/>
    </source>
</evidence>
<evidence type="ECO:0000256" key="1">
    <source>
        <dbReference type="ARBA" id="ARBA00001120"/>
    </source>
</evidence>
<dbReference type="Proteomes" id="UP000324831">
    <property type="component" value="Unassembled WGS sequence"/>
</dbReference>
<dbReference type="RefSeq" id="WP_216082833.1">
    <property type="nucleotide sequence ID" value="NZ_CACTIB010000008.1"/>
</dbReference>
<keyword evidence="4" id="KW-0808">Transferase</keyword>
<keyword evidence="3" id="KW-0723">Serine/threonine-protein kinase</keyword>
<evidence type="ECO:0000256" key="3">
    <source>
        <dbReference type="ARBA" id="ARBA00022527"/>
    </source>
</evidence>
<dbReference type="GO" id="GO:0005524">
    <property type="term" value="F:ATP binding"/>
    <property type="evidence" value="ECO:0007669"/>
    <property type="project" value="UniProtKB-KW"/>
</dbReference>
<dbReference type="SUPFAM" id="SSF75138">
    <property type="entry name" value="HprK N-terminal domain-like"/>
    <property type="match status" value="1"/>
</dbReference>
<reference evidence="12 13" key="1">
    <citation type="submission" date="2019-01" db="EMBL/GenBank/DDBJ databases">
        <title>Draft genome sequences of Candidatus Mycoplasma haemohominis SWG34-3 identified from a patient with pyrexia, anemia and liver dysfunction.</title>
        <authorList>
            <person name="Sekizuka T."/>
            <person name="Hattori N."/>
            <person name="Katano H."/>
            <person name="Takuma T."/>
            <person name="Ito T."/>
            <person name="Arai N."/>
            <person name="Yanai R."/>
            <person name="Ishii S."/>
            <person name="Miura Y."/>
            <person name="Tokunaga T."/>
            <person name="Watanabe H."/>
            <person name="Nomura N."/>
            <person name="Eguchi J."/>
            <person name="Arai T."/>
            <person name="Hasegawa H."/>
            <person name="Nakamaki T."/>
            <person name="Wakita T."/>
            <person name="Niki Y."/>
            <person name="Kuroda M."/>
        </authorList>
    </citation>
    <scope>NUCLEOTIDE SEQUENCE [LARGE SCALE GENOMIC DNA]</scope>
    <source>
        <strain evidence="12">SWG34-3</strain>
    </source>
</reference>
<dbReference type="Gene3D" id="3.40.50.300">
    <property type="entry name" value="P-loop containing nucleotide triphosphate hydrolases"/>
    <property type="match status" value="1"/>
</dbReference>
<organism evidence="12 13">
    <name type="scientific">Candidatus Mycoplasma haematohominis</name>
    <dbReference type="NCBI Taxonomy" id="1494318"/>
    <lineage>
        <taxon>Bacteria</taxon>
        <taxon>Bacillati</taxon>
        <taxon>Mycoplasmatota</taxon>
        <taxon>Mollicutes</taxon>
        <taxon>Mycoplasmataceae</taxon>
        <taxon>Mycoplasma</taxon>
    </lineage>
</organism>
<comment type="catalytic activity">
    <reaction evidence="9">
        <text>[HPr protein]-O-phospho-L-serine + phosphate + H(+) = [HPr protein]-L-serine + diphosphate</text>
        <dbReference type="Rhea" id="RHEA:46604"/>
        <dbReference type="Rhea" id="RHEA-COMP:11602"/>
        <dbReference type="Rhea" id="RHEA-COMP:11603"/>
        <dbReference type="ChEBI" id="CHEBI:15378"/>
        <dbReference type="ChEBI" id="CHEBI:29999"/>
        <dbReference type="ChEBI" id="CHEBI:33019"/>
        <dbReference type="ChEBI" id="CHEBI:43474"/>
        <dbReference type="ChEBI" id="CHEBI:83421"/>
    </reaction>
</comment>
<name>A0A478FQM4_9MOLU</name>
<dbReference type="InterPro" id="IPR003755">
    <property type="entry name" value="HPr(Ser)_kin/Pase"/>
</dbReference>
<accession>A0A478FQM4</accession>
<dbReference type="Gene3D" id="3.40.1390.20">
    <property type="entry name" value="HprK N-terminal domain-like"/>
    <property type="match status" value="1"/>
</dbReference>
<dbReference type="PANTHER" id="PTHR30305:SF1">
    <property type="entry name" value="HPR KINASE_PHOSPHORYLASE"/>
    <property type="match status" value="1"/>
</dbReference>
<proteinExistence type="inferred from homology"/>
<evidence type="ECO:0000313" key="13">
    <source>
        <dbReference type="Proteomes" id="UP000324831"/>
    </source>
</evidence>
<dbReference type="GO" id="GO:0000155">
    <property type="term" value="F:phosphorelay sensor kinase activity"/>
    <property type="evidence" value="ECO:0007669"/>
    <property type="project" value="InterPro"/>
</dbReference>
<dbReference type="AlphaFoldDB" id="A0A478FQM4"/>
<dbReference type="GO" id="GO:0004674">
    <property type="term" value="F:protein serine/threonine kinase activity"/>
    <property type="evidence" value="ECO:0007669"/>
    <property type="project" value="UniProtKB-KW"/>
</dbReference>
<comment type="similarity">
    <text evidence="2">Belongs to the HPrK/P family.</text>
</comment>
<dbReference type="PANTHER" id="PTHR30305">
    <property type="entry name" value="PROTEIN YJDM-RELATED"/>
    <property type="match status" value="1"/>
</dbReference>
<keyword evidence="7" id="KW-0067">ATP-binding</keyword>
<dbReference type="Pfam" id="PF02603">
    <property type="entry name" value="Hpr_kinase_N"/>
    <property type="match status" value="1"/>
</dbReference>
<comment type="catalytic activity">
    <reaction evidence="1">
        <text>[HPr protein]-L-serine + ATP = [HPr protein]-O-phospho-L-serine + ADP + H(+)</text>
        <dbReference type="Rhea" id="RHEA:46600"/>
        <dbReference type="Rhea" id="RHEA-COMP:11602"/>
        <dbReference type="Rhea" id="RHEA-COMP:11603"/>
        <dbReference type="ChEBI" id="CHEBI:15378"/>
        <dbReference type="ChEBI" id="CHEBI:29999"/>
        <dbReference type="ChEBI" id="CHEBI:30616"/>
        <dbReference type="ChEBI" id="CHEBI:83421"/>
        <dbReference type="ChEBI" id="CHEBI:456216"/>
    </reaction>
</comment>
<dbReference type="SUPFAM" id="SSF53795">
    <property type="entry name" value="PEP carboxykinase-like"/>
    <property type="match status" value="1"/>
</dbReference>
<sequence length="316" mass="35925">MKGTVKVNSIYKRFKGNYLNRSTHNADRQITIPSFTRLGFELNGIFLNEKMLACVCWGAQESEFLNRFPQEQQIKIIKEILVRNPPLFILSKNFSHSEVLLELNQKFNENRSAIIHTDLSTTEIYTLIGSWLSKTLATWKTIHGTVLNIWGEGVLIIGDPGVGKSETASELIRLNHLFLGDDAISVTRIGNIILAKANPLTKDFIHLRGLGILNIKEMYGGAKIIRETNISVVIELKHLDLNNPNREEFENVGDVIKYYNLLGVPIPLYTLPVTWGRNMCDLIELAVIDMKLKQQGYNAAKEMDNNYKRLLIKTKN</sequence>
<keyword evidence="5" id="KW-0547">Nucleotide-binding</keyword>
<gene>
    <name evidence="12" type="primary">hprK</name>
    <name evidence="12" type="ORF">MHSWG343_02190</name>
</gene>
<evidence type="ECO:0000256" key="6">
    <source>
        <dbReference type="ARBA" id="ARBA00022777"/>
    </source>
</evidence>
<dbReference type="CDD" id="cd01918">
    <property type="entry name" value="HprK_C"/>
    <property type="match status" value="1"/>
</dbReference>
<evidence type="ECO:0000259" key="11">
    <source>
        <dbReference type="Pfam" id="PF07475"/>
    </source>
</evidence>
<dbReference type="GO" id="GO:0006109">
    <property type="term" value="P:regulation of carbohydrate metabolic process"/>
    <property type="evidence" value="ECO:0007669"/>
    <property type="project" value="InterPro"/>
</dbReference>
<dbReference type="InterPro" id="IPR011104">
    <property type="entry name" value="Hpr_kin/Pase_C"/>
</dbReference>
<comment type="caution">
    <text evidence="12">The sequence shown here is derived from an EMBL/GenBank/DDBJ whole genome shotgun (WGS) entry which is preliminary data.</text>
</comment>
<feature type="domain" description="HPr kinase/phosphorylase C-terminal" evidence="11">
    <location>
        <begin position="135"/>
        <end position="306"/>
    </location>
</feature>
<dbReference type="Pfam" id="PF07475">
    <property type="entry name" value="Hpr_kinase_C"/>
    <property type="match status" value="1"/>
</dbReference>
<evidence type="ECO:0000256" key="2">
    <source>
        <dbReference type="ARBA" id="ARBA00006883"/>
    </source>
</evidence>
<evidence type="ECO:0000256" key="8">
    <source>
        <dbReference type="ARBA" id="ARBA00023268"/>
    </source>
</evidence>
<dbReference type="InterPro" id="IPR028979">
    <property type="entry name" value="Ser_kin/Pase_Hpr-like_N_sf"/>
</dbReference>
<evidence type="ECO:0000259" key="10">
    <source>
        <dbReference type="Pfam" id="PF02603"/>
    </source>
</evidence>
<dbReference type="EMBL" id="BIMN01000001">
    <property type="protein sequence ID" value="GCE63234.1"/>
    <property type="molecule type" value="Genomic_DNA"/>
</dbReference>
<dbReference type="InterPro" id="IPR027417">
    <property type="entry name" value="P-loop_NTPase"/>
</dbReference>
<dbReference type="InterPro" id="IPR011126">
    <property type="entry name" value="Hpr_kin/Pase_Hpr_N"/>
</dbReference>
<evidence type="ECO:0000313" key="12">
    <source>
        <dbReference type="EMBL" id="GCE63234.1"/>
    </source>
</evidence>
<evidence type="ECO:0000256" key="5">
    <source>
        <dbReference type="ARBA" id="ARBA00022741"/>
    </source>
</evidence>
<keyword evidence="6 12" id="KW-0418">Kinase</keyword>
<dbReference type="NCBIfam" id="TIGR00679">
    <property type="entry name" value="hpr-ser"/>
    <property type="match status" value="1"/>
</dbReference>
<feature type="domain" description="HPr(Ser) kinase/phosphorylase N-terminal" evidence="10">
    <location>
        <begin position="5"/>
        <end position="132"/>
    </location>
</feature>